<protein>
    <submittedName>
        <fullName evidence="2">Uncharacterized protein</fullName>
    </submittedName>
</protein>
<reference evidence="2" key="1">
    <citation type="submission" date="2014-12" db="EMBL/GenBank/DDBJ databases">
        <title>Insight into the proteome of Arion vulgaris.</title>
        <authorList>
            <person name="Aradska J."/>
            <person name="Bulat T."/>
            <person name="Smidak R."/>
            <person name="Sarate P."/>
            <person name="Gangsoo J."/>
            <person name="Sialana F."/>
            <person name="Bilban M."/>
            <person name="Lubec G."/>
        </authorList>
    </citation>
    <scope>NUCLEOTIDE SEQUENCE</scope>
    <source>
        <tissue evidence="2">Skin</tissue>
    </source>
</reference>
<organism evidence="2">
    <name type="scientific">Arion vulgaris</name>
    <dbReference type="NCBI Taxonomy" id="1028688"/>
    <lineage>
        <taxon>Eukaryota</taxon>
        <taxon>Metazoa</taxon>
        <taxon>Spiralia</taxon>
        <taxon>Lophotrochozoa</taxon>
        <taxon>Mollusca</taxon>
        <taxon>Gastropoda</taxon>
        <taxon>Heterobranchia</taxon>
        <taxon>Euthyneura</taxon>
        <taxon>Panpulmonata</taxon>
        <taxon>Eupulmonata</taxon>
        <taxon>Stylommatophora</taxon>
        <taxon>Helicina</taxon>
        <taxon>Arionoidea</taxon>
        <taxon>Arionidae</taxon>
        <taxon>Arion</taxon>
    </lineage>
</organism>
<gene>
    <name evidence="2" type="primary">ORF215676</name>
</gene>
<evidence type="ECO:0000256" key="1">
    <source>
        <dbReference type="SAM" id="MobiDB-lite"/>
    </source>
</evidence>
<feature type="non-terminal residue" evidence="2">
    <location>
        <position position="1"/>
    </location>
</feature>
<feature type="non-terminal residue" evidence="2">
    <location>
        <position position="132"/>
    </location>
</feature>
<proteinExistence type="predicted"/>
<evidence type="ECO:0000313" key="2">
    <source>
        <dbReference type="EMBL" id="CEK97398.1"/>
    </source>
</evidence>
<dbReference type="EMBL" id="HACG01050533">
    <property type="protein sequence ID" value="CEK97398.1"/>
    <property type="molecule type" value="Transcribed_RNA"/>
</dbReference>
<name>A0A0B7BWR4_9EUPU</name>
<feature type="region of interest" description="Disordered" evidence="1">
    <location>
        <begin position="1"/>
        <end position="22"/>
    </location>
</feature>
<accession>A0A0B7BWR4</accession>
<sequence length="132" mass="13650">IEPLHSQALPHMQPSPTPACAAPMGPVAHIQDLSMINSGIHVSSGMDSTHSQYGPAVGLTCHSCQVTHTDSPTHPHPHMGQCPSPSCQMSKINHPRCGPSPVSAALSHGGACVGTGCTACKMNQTSRPQMLS</sequence>
<dbReference type="AlphaFoldDB" id="A0A0B7BWR4"/>